<evidence type="ECO:0000313" key="7">
    <source>
        <dbReference type="EMBL" id="EEC43634.1"/>
    </source>
</evidence>
<dbReference type="GO" id="GO:0016020">
    <property type="term" value="C:membrane"/>
    <property type="evidence" value="ECO:0007669"/>
    <property type="project" value="UniProtKB-SubCell"/>
</dbReference>
<dbReference type="Gene3D" id="1.50.40.10">
    <property type="entry name" value="Mitochondrial carrier domain"/>
    <property type="match status" value="1"/>
</dbReference>
<dbReference type="SUPFAM" id="SSF103506">
    <property type="entry name" value="Mitochondrial carrier"/>
    <property type="match status" value="1"/>
</dbReference>
<gene>
    <name evidence="7" type="ORF">PHATRDRAFT_16517</name>
</gene>
<dbReference type="KEGG" id="pti:PHATRDRAFT_16517"/>
<evidence type="ECO:0008006" key="9">
    <source>
        <dbReference type="Google" id="ProtNLM"/>
    </source>
</evidence>
<dbReference type="Pfam" id="PF00153">
    <property type="entry name" value="Mito_carr"/>
    <property type="match status" value="3"/>
</dbReference>
<dbReference type="AlphaFoldDB" id="B7GCM2"/>
<evidence type="ECO:0000256" key="6">
    <source>
        <dbReference type="SAM" id="Phobius"/>
    </source>
</evidence>
<dbReference type="EMBL" id="CM000628">
    <property type="protein sequence ID" value="EEC43634.1"/>
    <property type="molecule type" value="Genomic_DNA"/>
</dbReference>
<comment type="similarity">
    <text evidence="5">Belongs to the mitochondrial carrier (TC 2.A.29) family.</text>
</comment>
<evidence type="ECO:0000256" key="1">
    <source>
        <dbReference type="ARBA" id="ARBA00004141"/>
    </source>
</evidence>
<feature type="transmembrane region" description="Helical" evidence="6">
    <location>
        <begin position="120"/>
        <end position="143"/>
    </location>
</feature>
<feature type="repeat" description="Solcar" evidence="4">
    <location>
        <begin position="122"/>
        <end position="205"/>
    </location>
</feature>
<dbReference type="InParanoid" id="B7GCM2"/>
<evidence type="ECO:0000256" key="5">
    <source>
        <dbReference type="RuleBase" id="RU000488"/>
    </source>
</evidence>
<dbReference type="PROSITE" id="PS50920">
    <property type="entry name" value="SOLCAR"/>
    <property type="match status" value="2"/>
</dbReference>
<feature type="transmembrane region" description="Helical" evidence="6">
    <location>
        <begin position="15"/>
        <end position="36"/>
    </location>
</feature>
<evidence type="ECO:0000256" key="2">
    <source>
        <dbReference type="ARBA" id="ARBA00022692"/>
    </source>
</evidence>
<sequence length="312" mass="34306">MSVVLEWSEIDKVIFFGYGTVWYSTLTILLHPMTLLKCRQQVWNRASASSGTQRWQHAPTLAQTWHSVVRQSPHGVFGLFRGVGIIVSLAIPARLLYIGVLEWNDVEDHQVDAVASRNRIVATSVAGGLAGGVAAVAAQILVVPMDVISQRQMVDPEPQTVRNIVSEIRRTEGWRGLYRGFGLSIANGLPAGIVWWSTYSGCQHWIQGLPVVTKQDDGMSPTTSKVVTQIGSGITAGLVAATVTQPIDVVKTRLQVDHNRQHSYGKVAHTLYRSAGLRGFYRGLGPRAGYLALWGTCLSSLYELLRYVSRIE</sequence>
<reference evidence="8" key="2">
    <citation type="submission" date="2008-08" db="EMBL/GenBank/DDBJ databases">
        <authorList>
            <consortium name="Diatom Consortium"/>
            <person name="Grigoriev I."/>
            <person name="Grimwood J."/>
            <person name="Kuo A."/>
            <person name="Otillar R.P."/>
            <person name="Salamov A."/>
            <person name="Detter J.C."/>
            <person name="Lindquist E."/>
            <person name="Shapiro H."/>
            <person name="Lucas S."/>
            <person name="Glavina del Rio T."/>
            <person name="Pitluck S."/>
            <person name="Rokhsar D."/>
            <person name="Bowler C."/>
        </authorList>
    </citation>
    <scope>GENOME REANNOTATION</scope>
    <source>
        <strain evidence="8">CCAP 1055/1</strain>
    </source>
</reference>
<evidence type="ECO:0000256" key="3">
    <source>
        <dbReference type="ARBA" id="ARBA00023136"/>
    </source>
</evidence>
<evidence type="ECO:0000256" key="4">
    <source>
        <dbReference type="PROSITE-ProRule" id="PRU00282"/>
    </source>
</evidence>
<feature type="transmembrane region" description="Helical" evidence="6">
    <location>
        <begin position="79"/>
        <end position="100"/>
    </location>
</feature>
<feature type="repeat" description="Solcar" evidence="4">
    <location>
        <begin position="224"/>
        <end position="308"/>
    </location>
</feature>
<keyword evidence="8" id="KW-1185">Reference proteome</keyword>
<keyword evidence="6" id="KW-1133">Transmembrane helix</keyword>
<dbReference type="Proteomes" id="UP000000759">
    <property type="component" value="Chromosome 26"/>
</dbReference>
<proteinExistence type="inferred from homology"/>
<dbReference type="eggNOG" id="KOG0765">
    <property type="taxonomic scope" value="Eukaryota"/>
</dbReference>
<dbReference type="InterPro" id="IPR018108">
    <property type="entry name" value="MCP_transmembrane"/>
</dbReference>
<dbReference type="PANTHER" id="PTHR46080:SF3">
    <property type="entry name" value="MITOCHONDRIAL SUBSTRATE CARRIER FAMILY PROTEIN"/>
    <property type="match status" value="1"/>
</dbReference>
<keyword evidence="2 4" id="KW-0812">Transmembrane</keyword>
<dbReference type="InterPro" id="IPR023395">
    <property type="entry name" value="MCP_dom_sf"/>
</dbReference>
<feature type="non-terminal residue" evidence="7">
    <location>
        <position position="312"/>
    </location>
</feature>
<protein>
    <recommendedName>
        <fullName evidence="9">Mitochondrial carrier protein</fullName>
    </recommendedName>
</protein>
<reference evidence="7 8" key="1">
    <citation type="journal article" date="2008" name="Nature">
        <title>The Phaeodactylum genome reveals the evolutionary history of diatom genomes.</title>
        <authorList>
            <person name="Bowler C."/>
            <person name="Allen A.E."/>
            <person name="Badger J.H."/>
            <person name="Grimwood J."/>
            <person name="Jabbari K."/>
            <person name="Kuo A."/>
            <person name="Maheswari U."/>
            <person name="Martens C."/>
            <person name="Maumus F."/>
            <person name="Otillar R.P."/>
            <person name="Rayko E."/>
            <person name="Salamov A."/>
            <person name="Vandepoele K."/>
            <person name="Beszteri B."/>
            <person name="Gruber A."/>
            <person name="Heijde M."/>
            <person name="Katinka M."/>
            <person name="Mock T."/>
            <person name="Valentin K."/>
            <person name="Verret F."/>
            <person name="Berges J.A."/>
            <person name="Brownlee C."/>
            <person name="Cadoret J.P."/>
            <person name="Chiovitti A."/>
            <person name="Choi C.J."/>
            <person name="Coesel S."/>
            <person name="De Martino A."/>
            <person name="Detter J.C."/>
            <person name="Durkin C."/>
            <person name="Falciatore A."/>
            <person name="Fournet J."/>
            <person name="Haruta M."/>
            <person name="Huysman M.J."/>
            <person name="Jenkins B.D."/>
            <person name="Jiroutova K."/>
            <person name="Jorgensen R.E."/>
            <person name="Joubert Y."/>
            <person name="Kaplan A."/>
            <person name="Kroger N."/>
            <person name="Kroth P.G."/>
            <person name="La Roche J."/>
            <person name="Lindquist E."/>
            <person name="Lommer M."/>
            <person name="Martin-Jezequel V."/>
            <person name="Lopez P.J."/>
            <person name="Lucas S."/>
            <person name="Mangogna M."/>
            <person name="McGinnis K."/>
            <person name="Medlin L.K."/>
            <person name="Montsant A."/>
            <person name="Oudot-Le Secq M.P."/>
            <person name="Napoli C."/>
            <person name="Obornik M."/>
            <person name="Parker M.S."/>
            <person name="Petit J.L."/>
            <person name="Porcel B.M."/>
            <person name="Poulsen N."/>
            <person name="Robison M."/>
            <person name="Rychlewski L."/>
            <person name="Rynearson T.A."/>
            <person name="Schmutz J."/>
            <person name="Shapiro H."/>
            <person name="Siaut M."/>
            <person name="Stanley M."/>
            <person name="Sussman M.R."/>
            <person name="Taylor A.R."/>
            <person name="Vardi A."/>
            <person name="von Dassow P."/>
            <person name="Vyverman W."/>
            <person name="Willis A."/>
            <person name="Wyrwicz L.S."/>
            <person name="Rokhsar D.S."/>
            <person name="Weissenbach J."/>
            <person name="Armbrust E.V."/>
            <person name="Green B.R."/>
            <person name="Van de Peer Y."/>
            <person name="Grigoriev I.V."/>
        </authorList>
    </citation>
    <scope>NUCLEOTIDE SEQUENCE [LARGE SCALE GENOMIC DNA]</scope>
    <source>
        <strain evidence="7 8">CCAP 1055/1</strain>
    </source>
</reference>
<dbReference type="RefSeq" id="XP_002184898.1">
    <property type="nucleotide sequence ID" value="XM_002184862.1"/>
</dbReference>
<evidence type="ECO:0000313" key="8">
    <source>
        <dbReference type="Proteomes" id="UP000000759"/>
    </source>
</evidence>
<dbReference type="GeneID" id="7198712"/>
<organism evidence="7 8">
    <name type="scientific">Phaeodactylum tricornutum (strain CCAP 1055/1)</name>
    <dbReference type="NCBI Taxonomy" id="556484"/>
    <lineage>
        <taxon>Eukaryota</taxon>
        <taxon>Sar</taxon>
        <taxon>Stramenopiles</taxon>
        <taxon>Ochrophyta</taxon>
        <taxon>Bacillariophyta</taxon>
        <taxon>Bacillariophyceae</taxon>
        <taxon>Bacillariophycidae</taxon>
        <taxon>Naviculales</taxon>
        <taxon>Phaeodactylaceae</taxon>
        <taxon>Phaeodactylum</taxon>
    </lineage>
</organism>
<keyword evidence="3 4" id="KW-0472">Membrane</keyword>
<name>B7GCM2_PHATC</name>
<dbReference type="PaxDb" id="2850-Phatr16517"/>
<comment type="subcellular location">
    <subcellularLocation>
        <location evidence="1">Membrane</location>
        <topology evidence="1">Multi-pass membrane protein</topology>
    </subcellularLocation>
</comment>
<keyword evidence="5" id="KW-0813">Transport</keyword>
<dbReference type="OrthoDB" id="250329at2759"/>
<accession>B7GCM2</accession>
<dbReference type="PANTHER" id="PTHR46080">
    <property type="entry name" value="MITOCHONDRIAL SUBSTRATE CARRIER FAMILY PROTEIN J"/>
    <property type="match status" value="1"/>
</dbReference>